<evidence type="ECO:0000256" key="4">
    <source>
        <dbReference type="SAM" id="Phobius"/>
    </source>
</evidence>
<feature type="transmembrane region" description="Helical" evidence="4">
    <location>
        <begin position="44"/>
        <end position="64"/>
    </location>
</feature>
<dbReference type="CDD" id="cd16917">
    <property type="entry name" value="HATPase_UhpB-NarQ-NarX-like"/>
    <property type="match status" value="1"/>
</dbReference>
<dbReference type="EMBL" id="JAANNP010000001">
    <property type="protein sequence ID" value="NHC12563.1"/>
    <property type="molecule type" value="Genomic_DNA"/>
</dbReference>
<evidence type="ECO:0000256" key="3">
    <source>
        <dbReference type="ARBA" id="ARBA00023012"/>
    </source>
</evidence>
<protein>
    <submittedName>
        <fullName evidence="6">Sensor histidine kinase</fullName>
    </submittedName>
</protein>
<evidence type="ECO:0000313" key="7">
    <source>
        <dbReference type="Proteomes" id="UP000800981"/>
    </source>
</evidence>
<dbReference type="Gene3D" id="3.30.565.10">
    <property type="entry name" value="Histidine kinase-like ATPase, C-terminal domain"/>
    <property type="match status" value="1"/>
</dbReference>
<feature type="transmembrane region" description="Helical" evidence="4">
    <location>
        <begin position="76"/>
        <end position="94"/>
    </location>
</feature>
<keyword evidence="4" id="KW-0812">Transmembrane</keyword>
<keyword evidence="3" id="KW-0902">Two-component regulatory system</keyword>
<dbReference type="InterPro" id="IPR036890">
    <property type="entry name" value="HATPase_C_sf"/>
</dbReference>
<gene>
    <name evidence="6" type="ORF">G9H71_02040</name>
</gene>
<organism evidence="6 7">
    <name type="scientific">Motilibacter deserti</name>
    <dbReference type="NCBI Taxonomy" id="2714956"/>
    <lineage>
        <taxon>Bacteria</taxon>
        <taxon>Bacillati</taxon>
        <taxon>Actinomycetota</taxon>
        <taxon>Actinomycetes</taxon>
        <taxon>Motilibacterales</taxon>
        <taxon>Motilibacteraceae</taxon>
        <taxon>Motilibacter</taxon>
    </lineage>
</organism>
<evidence type="ECO:0000313" key="6">
    <source>
        <dbReference type="EMBL" id="NHC12563.1"/>
    </source>
</evidence>
<reference evidence="6 7" key="1">
    <citation type="submission" date="2020-03" db="EMBL/GenBank/DDBJ databases">
        <title>Two novel Motilibacter sp.</title>
        <authorList>
            <person name="Liu S."/>
        </authorList>
    </citation>
    <scope>NUCLEOTIDE SEQUENCE [LARGE SCALE GENOMIC DNA]</scope>
    <source>
        <strain evidence="6 7">E257</strain>
    </source>
</reference>
<dbReference type="GO" id="GO:0016301">
    <property type="term" value="F:kinase activity"/>
    <property type="evidence" value="ECO:0007669"/>
    <property type="project" value="UniProtKB-KW"/>
</dbReference>
<evidence type="ECO:0000259" key="5">
    <source>
        <dbReference type="Pfam" id="PF07730"/>
    </source>
</evidence>
<keyword evidence="4" id="KW-1133">Transmembrane helix</keyword>
<evidence type="ECO:0000256" key="1">
    <source>
        <dbReference type="ARBA" id="ARBA00022679"/>
    </source>
</evidence>
<dbReference type="Gene3D" id="1.20.5.1930">
    <property type="match status" value="1"/>
</dbReference>
<feature type="domain" description="Signal transduction histidine kinase subgroup 3 dimerisation and phosphoacceptor" evidence="5">
    <location>
        <begin position="187"/>
        <end position="253"/>
    </location>
</feature>
<dbReference type="InterPro" id="IPR011712">
    <property type="entry name" value="Sig_transdc_His_kin_sub3_dim/P"/>
</dbReference>
<feature type="transmembrane region" description="Helical" evidence="4">
    <location>
        <begin position="148"/>
        <end position="166"/>
    </location>
</feature>
<sequence>MRARVSDPFERRRRLGWAVAAVWLFFLGDPLSQAWHADNTVARHLGILALVAFAVTYVLSFRLMRAIPPESEAPPLPLRLGLIAAMLGLGALAVPGAGESALATLVYVAAAAVMLLPGRQRIAAVGLLAAASVTLPAAVPGWSADTGLVFGIVVASTAVFGMTKVVERNRQLLRAYEEIARLAVSEERSRMARDLHDILGHSLTVVTVKAELAGRLLPDHPGRAASEVADIERLSREALADVRSTIRGAREVTLAGELASARAALTGAGIDADLPSAIDEVPGDRRELFGWVVREGVTNVVRHSGARRCTVHVGRDSVEVVDDGRGPSSALDGSGLAGLHERARAAGARLTVARAGPHGGFRLRVELAPPAASMRA</sequence>
<dbReference type="PANTHER" id="PTHR24421">
    <property type="entry name" value="NITRATE/NITRITE SENSOR PROTEIN NARX-RELATED"/>
    <property type="match status" value="1"/>
</dbReference>
<keyword evidence="1" id="KW-0808">Transferase</keyword>
<name>A0ABX0GQ24_9ACTN</name>
<accession>A0ABX0GQ24</accession>
<dbReference type="InterPro" id="IPR050482">
    <property type="entry name" value="Sensor_HK_TwoCompSys"/>
</dbReference>
<keyword evidence="4" id="KW-0472">Membrane</keyword>
<comment type="caution">
    <text evidence="6">The sequence shown here is derived from an EMBL/GenBank/DDBJ whole genome shotgun (WGS) entry which is preliminary data.</text>
</comment>
<dbReference type="Pfam" id="PF07730">
    <property type="entry name" value="HisKA_3"/>
    <property type="match status" value="1"/>
</dbReference>
<keyword evidence="2 6" id="KW-0418">Kinase</keyword>
<dbReference type="PANTHER" id="PTHR24421:SF63">
    <property type="entry name" value="SENSOR HISTIDINE KINASE DESK"/>
    <property type="match status" value="1"/>
</dbReference>
<feature type="transmembrane region" description="Helical" evidence="4">
    <location>
        <begin position="100"/>
        <end position="116"/>
    </location>
</feature>
<dbReference type="Proteomes" id="UP000800981">
    <property type="component" value="Unassembled WGS sequence"/>
</dbReference>
<dbReference type="SUPFAM" id="SSF55874">
    <property type="entry name" value="ATPase domain of HSP90 chaperone/DNA topoisomerase II/histidine kinase"/>
    <property type="match status" value="1"/>
</dbReference>
<proteinExistence type="predicted"/>
<feature type="transmembrane region" description="Helical" evidence="4">
    <location>
        <begin position="123"/>
        <end position="142"/>
    </location>
</feature>
<keyword evidence="7" id="KW-1185">Reference proteome</keyword>
<evidence type="ECO:0000256" key="2">
    <source>
        <dbReference type="ARBA" id="ARBA00022777"/>
    </source>
</evidence>